<sequence length="465" mass="51460">MARYELRWVFLFIICFRSCYFLPIEEIPDCHYPHVFSMNPKDIDCTNTNSHIVMENCNILSEMAKLICSKSKDEDVDIPKISGDELKSNLCKNISVVGQDIPLLTSSNSNLIQIGDCNNFCFDSDLNTWICVNILYGAKKLLERSTTQTEDQMSIITTKTTINEDGITKTTVADGTTVKIPESTPITTNSTTITQATISITENIQSTMPKVTGEIHPKNVIEPDFTGGKVTSQGEDGKEEIEDTATGNTAGVNAEGKTEHSPPETTVSTSTVSTTTTTVKDTPPTTVLSTVKDEVMEPGKPVTEEKITPKEDNVDGEVKPKEKDESDDKFTSIDQDTEPNDDVGQTDEGENTENYFNTPEEGGDQLRPPVKNPIDENTITGGSMPGPEFPQYDSHFFIYFLTAIVLCVLLYLAFHNKQKIIALIIEGRHERRRRSSNVSYKKLDNNLDQVLHGTKGSSTVVALVY</sequence>
<dbReference type="PANTHER" id="PTHR16502">
    <property type="entry name" value="KERATINOCYTE-ASSOCIATED TRANSMEMBRANE PROTEIN 2"/>
    <property type="match status" value="1"/>
</dbReference>
<dbReference type="Proteomes" id="UP000014500">
    <property type="component" value="Unassembled WGS sequence"/>
</dbReference>
<keyword evidence="2" id="KW-0812">Transmembrane</keyword>
<dbReference type="OMA" id="QTTHESK"/>
<dbReference type="PANTHER" id="PTHR16502:SF0">
    <property type="entry name" value="KERATINOCYTE-ASSOCIATED TRANSMEMBRANE PROTEIN 2"/>
    <property type="match status" value="1"/>
</dbReference>
<keyword evidence="3" id="KW-0732">Signal</keyword>
<feature type="compositionally biased region" description="Basic and acidic residues" evidence="1">
    <location>
        <begin position="291"/>
        <end position="331"/>
    </location>
</feature>
<protein>
    <submittedName>
        <fullName evidence="4">Uncharacterized protein</fullName>
    </submittedName>
</protein>
<evidence type="ECO:0000256" key="1">
    <source>
        <dbReference type="SAM" id="MobiDB-lite"/>
    </source>
</evidence>
<feature type="transmembrane region" description="Helical" evidence="2">
    <location>
        <begin position="396"/>
        <end position="414"/>
    </location>
</feature>
<feature type="compositionally biased region" description="Acidic residues" evidence="1">
    <location>
        <begin position="335"/>
        <end position="351"/>
    </location>
</feature>
<feature type="compositionally biased region" description="Low complexity" evidence="1">
    <location>
        <begin position="263"/>
        <end position="287"/>
    </location>
</feature>
<accession>T1ILB5</accession>
<dbReference type="eggNOG" id="ENOG502S6YU">
    <property type="taxonomic scope" value="Eukaryota"/>
</dbReference>
<feature type="region of interest" description="Disordered" evidence="1">
    <location>
        <begin position="221"/>
        <end position="373"/>
    </location>
</feature>
<evidence type="ECO:0000256" key="2">
    <source>
        <dbReference type="SAM" id="Phobius"/>
    </source>
</evidence>
<dbReference type="InterPro" id="IPR037645">
    <property type="entry name" value="KCT2"/>
</dbReference>
<dbReference type="AlphaFoldDB" id="T1ILB5"/>
<dbReference type="HOGENOM" id="CLU_588395_0_0_1"/>
<evidence type="ECO:0000256" key="3">
    <source>
        <dbReference type="SAM" id="SignalP"/>
    </source>
</evidence>
<reference evidence="4" key="2">
    <citation type="submission" date="2015-02" db="UniProtKB">
        <authorList>
            <consortium name="EnsemblMetazoa"/>
        </authorList>
    </citation>
    <scope>IDENTIFICATION</scope>
</reference>
<evidence type="ECO:0000313" key="5">
    <source>
        <dbReference type="Proteomes" id="UP000014500"/>
    </source>
</evidence>
<dbReference type="Pfam" id="PF17818">
    <property type="entry name" value="KCT2"/>
    <property type="match status" value="1"/>
</dbReference>
<keyword evidence="2" id="KW-0472">Membrane</keyword>
<dbReference type="EMBL" id="JH430784">
    <property type="status" value="NOT_ANNOTATED_CDS"/>
    <property type="molecule type" value="Genomic_DNA"/>
</dbReference>
<reference evidence="5" key="1">
    <citation type="submission" date="2011-05" db="EMBL/GenBank/DDBJ databases">
        <authorList>
            <person name="Richards S.R."/>
            <person name="Qu J."/>
            <person name="Jiang H."/>
            <person name="Jhangiani S.N."/>
            <person name="Agravi P."/>
            <person name="Goodspeed R."/>
            <person name="Gross S."/>
            <person name="Mandapat C."/>
            <person name="Jackson L."/>
            <person name="Mathew T."/>
            <person name="Pu L."/>
            <person name="Thornton R."/>
            <person name="Saada N."/>
            <person name="Wilczek-Boney K.B."/>
            <person name="Lee S."/>
            <person name="Kovar C."/>
            <person name="Wu Y."/>
            <person name="Scherer S.E."/>
            <person name="Worley K.C."/>
            <person name="Muzny D.M."/>
            <person name="Gibbs R."/>
        </authorList>
    </citation>
    <scope>NUCLEOTIDE SEQUENCE</scope>
    <source>
        <strain evidence="5">Brora</strain>
    </source>
</reference>
<dbReference type="STRING" id="126957.T1ILB5"/>
<dbReference type="EnsemblMetazoa" id="SMAR001738-RA">
    <property type="protein sequence ID" value="SMAR001738-PA"/>
    <property type="gene ID" value="SMAR001738"/>
</dbReference>
<feature type="signal peptide" evidence="3">
    <location>
        <begin position="1"/>
        <end position="21"/>
    </location>
</feature>
<keyword evidence="2" id="KW-1133">Transmembrane helix</keyword>
<name>T1ILB5_STRMM</name>
<organism evidence="4 5">
    <name type="scientific">Strigamia maritima</name>
    <name type="common">European centipede</name>
    <name type="synonym">Geophilus maritimus</name>
    <dbReference type="NCBI Taxonomy" id="126957"/>
    <lineage>
        <taxon>Eukaryota</taxon>
        <taxon>Metazoa</taxon>
        <taxon>Ecdysozoa</taxon>
        <taxon>Arthropoda</taxon>
        <taxon>Myriapoda</taxon>
        <taxon>Chilopoda</taxon>
        <taxon>Pleurostigmophora</taxon>
        <taxon>Geophilomorpha</taxon>
        <taxon>Linotaeniidae</taxon>
        <taxon>Strigamia</taxon>
    </lineage>
</organism>
<proteinExistence type="predicted"/>
<keyword evidence="5" id="KW-1185">Reference proteome</keyword>
<evidence type="ECO:0000313" key="4">
    <source>
        <dbReference type="EnsemblMetazoa" id="SMAR001738-PA"/>
    </source>
</evidence>
<feature type="chain" id="PRO_5004589871" evidence="3">
    <location>
        <begin position="22"/>
        <end position="465"/>
    </location>
</feature>